<dbReference type="InterPro" id="IPR032675">
    <property type="entry name" value="LRR_dom_sf"/>
</dbReference>
<evidence type="ECO:0000313" key="5">
    <source>
        <dbReference type="Proteomes" id="UP001497457"/>
    </source>
</evidence>
<dbReference type="InterPro" id="IPR036047">
    <property type="entry name" value="F-box-like_dom_sf"/>
</dbReference>
<evidence type="ECO:0008006" key="6">
    <source>
        <dbReference type="Google" id="ProtNLM"/>
    </source>
</evidence>
<dbReference type="Gene3D" id="3.80.10.10">
    <property type="entry name" value="Ribonuclease Inhibitor"/>
    <property type="match status" value="1"/>
</dbReference>
<dbReference type="CDD" id="cd22160">
    <property type="entry name" value="F-box_AtFBL13-like"/>
    <property type="match status" value="1"/>
</dbReference>
<reference evidence="5" key="1">
    <citation type="submission" date="2024-06" db="EMBL/GenBank/DDBJ databases">
        <authorList>
            <person name="Ryan C."/>
        </authorList>
    </citation>
    <scope>NUCLEOTIDE SEQUENCE [LARGE SCALE GENOMIC DNA]</scope>
</reference>
<evidence type="ECO:0000256" key="1">
    <source>
        <dbReference type="SAM" id="MobiDB-lite"/>
    </source>
</evidence>
<feature type="domain" description="F-box/LRR-repeat protein 15/At3g58940/PEG3-like LRR" evidence="3">
    <location>
        <begin position="121"/>
        <end position="353"/>
    </location>
</feature>
<dbReference type="Pfam" id="PF08387">
    <property type="entry name" value="FBD"/>
    <property type="match status" value="1"/>
</dbReference>
<dbReference type="SUPFAM" id="SSF52047">
    <property type="entry name" value="RNI-like"/>
    <property type="match status" value="1"/>
</dbReference>
<dbReference type="EMBL" id="OZ075137">
    <property type="protein sequence ID" value="CAL5008920.1"/>
    <property type="molecule type" value="Genomic_DNA"/>
</dbReference>
<dbReference type="PANTHER" id="PTHR32141:SF168">
    <property type="entry name" value="OS12G0595200 PROTEIN"/>
    <property type="match status" value="1"/>
</dbReference>
<gene>
    <name evidence="4" type="ORF">URODEC1_LOCUS69250</name>
</gene>
<protein>
    <recommendedName>
        <fullName evidence="6">FBD domain-containing protein</fullName>
    </recommendedName>
</protein>
<dbReference type="InterPro" id="IPR055302">
    <property type="entry name" value="F-box_dom-containing"/>
</dbReference>
<dbReference type="PANTHER" id="PTHR32141">
    <property type="match status" value="1"/>
</dbReference>
<evidence type="ECO:0000259" key="3">
    <source>
        <dbReference type="Pfam" id="PF24758"/>
    </source>
</evidence>
<dbReference type="AlphaFoldDB" id="A0ABC9BX88"/>
<accession>A0ABC9BX88</accession>
<feature type="compositionally biased region" description="Basic residues" evidence="1">
    <location>
        <begin position="10"/>
        <end position="19"/>
    </location>
</feature>
<organism evidence="4 5">
    <name type="scientific">Urochloa decumbens</name>
    <dbReference type="NCBI Taxonomy" id="240449"/>
    <lineage>
        <taxon>Eukaryota</taxon>
        <taxon>Viridiplantae</taxon>
        <taxon>Streptophyta</taxon>
        <taxon>Embryophyta</taxon>
        <taxon>Tracheophyta</taxon>
        <taxon>Spermatophyta</taxon>
        <taxon>Magnoliopsida</taxon>
        <taxon>Liliopsida</taxon>
        <taxon>Poales</taxon>
        <taxon>Poaceae</taxon>
        <taxon>PACMAD clade</taxon>
        <taxon>Panicoideae</taxon>
        <taxon>Panicodae</taxon>
        <taxon>Paniceae</taxon>
        <taxon>Melinidinae</taxon>
        <taxon>Urochloa</taxon>
    </lineage>
</organism>
<evidence type="ECO:0000313" key="4">
    <source>
        <dbReference type="EMBL" id="CAL5008920.1"/>
    </source>
</evidence>
<evidence type="ECO:0000259" key="2">
    <source>
        <dbReference type="Pfam" id="PF08387"/>
    </source>
</evidence>
<dbReference type="InterPro" id="IPR055411">
    <property type="entry name" value="LRR_FXL15/At3g58940/PEG3-like"/>
</dbReference>
<dbReference type="InterPro" id="IPR053781">
    <property type="entry name" value="F-box_AtFBL13-like"/>
</dbReference>
<dbReference type="Proteomes" id="UP001497457">
    <property type="component" value="Chromosome 27b"/>
</dbReference>
<feature type="domain" description="FBD" evidence="2">
    <location>
        <begin position="379"/>
        <end position="412"/>
    </location>
</feature>
<proteinExistence type="predicted"/>
<sequence length="483" mass="54032">MAMATGAERGRRRRRRRRRLGAEDEGEELVDRISHLPDGILGDIVSFLPSKDGARTQVLSSRWRPIWRSAPLNLDLIGPDFTGKRLNAGDVSRILSAHQGPVRRFCTRDMYYGNGDGSAALDGWLQSSALDKLQELKFHRGISSQHPPPQLPASVDRFSSTLRAASIGGCSFPEGNGVSPLQLPLLKQLSLLDVRISETSLYALLASCPALQSLLLSDIKGCSRVQIVSPNLRSMGLRHGFSDTDLQELIIEDAPCLERLICFEKYYSMKTTVSVISAPKLHVFAPLGDHDIGEAVGSVTFQFGSTVLQRFGILSLTTVVHSVKFLALTRWDLCLDMVINFLKCFPCLEKLYIKTPGGSREKNTWCRKYKNLIGTIEIRLKKIVLAHYRGNASHVNFTKFFVLNARMLQSMRLELHGNPGSAWIERQHGLLQIKNKASRDAQFDFVASNKPLWAFDAFAEQVHDLSTTDLDMIPYNNHRNPFS</sequence>
<name>A0ABC9BX88_9POAL</name>
<dbReference type="InterPro" id="IPR006566">
    <property type="entry name" value="FBD"/>
</dbReference>
<keyword evidence="5" id="KW-1185">Reference proteome</keyword>
<dbReference type="SUPFAM" id="SSF81383">
    <property type="entry name" value="F-box domain"/>
    <property type="match status" value="1"/>
</dbReference>
<dbReference type="Pfam" id="PF24758">
    <property type="entry name" value="LRR_At5g56370"/>
    <property type="match status" value="1"/>
</dbReference>
<feature type="region of interest" description="Disordered" evidence="1">
    <location>
        <begin position="1"/>
        <end position="21"/>
    </location>
</feature>
<reference evidence="4 5" key="2">
    <citation type="submission" date="2024-10" db="EMBL/GenBank/DDBJ databases">
        <authorList>
            <person name="Ryan C."/>
        </authorList>
    </citation>
    <scope>NUCLEOTIDE SEQUENCE [LARGE SCALE GENOMIC DNA]</scope>
</reference>